<dbReference type="AlphaFoldDB" id="A0A835DWX6"/>
<keyword evidence="3" id="KW-1185">Reference proteome</keyword>
<sequence>MNHLLLLLPLLAISALCIAEDATQLVYDTENNKVTSKELYYIHPAEHGTGGGLGMAGNAGGQCKHFVSQVSSEADIGIPVRFVSSNESTTSGNILVSTNVTISFHIMTTCMHAMYWHVDYLSLWRPHDLVVAGKYEGESYPAPLTPDFTFRIVRHNGKTKGYKLVSCAGEGQCKDLGFSAFEKKNFPEAAEHKRLTFCGRVQEGTKYPYAGIDRRPCSCLYACMLHVFVLGVMHSKKVFCNKRQSTMIHKPMATTLDGKGLLCHVSNLRHVPKAGTQQNKVVDNPMPITRRGAGW</sequence>
<dbReference type="SUPFAM" id="SSF50386">
    <property type="entry name" value="STI-like"/>
    <property type="match status" value="1"/>
</dbReference>
<evidence type="ECO:0000256" key="1">
    <source>
        <dbReference type="SAM" id="SignalP"/>
    </source>
</evidence>
<gene>
    <name evidence="2" type="ORF">HU200_061117</name>
</gene>
<dbReference type="GO" id="GO:0004866">
    <property type="term" value="F:endopeptidase inhibitor activity"/>
    <property type="evidence" value="ECO:0007669"/>
    <property type="project" value="InterPro"/>
</dbReference>
<dbReference type="InterPro" id="IPR011065">
    <property type="entry name" value="Kunitz_inhibitor_STI-like_sf"/>
</dbReference>
<name>A0A835DWX6_9POAL</name>
<comment type="caution">
    <text evidence="2">The sequence shown here is derived from an EMBL/GenBank/DDBJ whole genome shotgun (WGS) entry which is preliminary data.</text>
</comment>
<keyword evidence="1" id="KW-0732">Signal</keyword>
<evidence type="ECO:0000313" key="2">
    <source>
        <dbReference type="EMBL" id="KAF8655570.1"/>
    </source>
</evidence>
<dbReference type="InterPro" id="IPR002160">
    <property type="entry name" value="Prot_inh_Kunz-lg"/>
</dbReference>
<dbReference type="Gene3D" id="2.80.10.50">
    <property type="match status" value="1"/>
</dbReference>
<proteinExistence type="predicted"/>
<protein>
    <submittedName>
        <fullName evidence="2">Uncharacterized protein</fullName>
    </submittedName>
</protein>
<feature type="signal peptide" evidence="1">
    <location>
        <begin position="1"/>
        <end position="19"/>
    </location>
</feature>
<dbReference type="SMART" id="SM00452">
    <property type="entry name" value="STI"/>
    <property type="match status" value="1"/>
</dbReference>
<accession>A0A835DWX6</accession>
<dbReference type="PRINTS" id="PR00291">
    <property type="entry name" value="KUNITZINHBTR"/>
</dbReference>
<dbReference type="OrthoDB" id="678511at2759"/>
<feature type="chain" id="PRO_5032872230" evidence="1">
    <location>
        <begin position="20"/>
        <end position="295"/>
    </location>
</feature>
<reference evidence="2" key="1">
    <citation type="submission" date="2020-07" db="EMBL/GenBank/DDBJ databases">
        <title>Genome sequence and genetic diversity analysis of an under-domesticated orphan crop, white fonio (Digitaria exilis).</title>
        <authorList>
            <person name="Bennetzen J.L."/>
            <person name="Chen S."/>
            <person name="Ma X."/>
            <person name="Wang X."/>
            <person name="Yssel A.E.J."/>
            <person name="Chaluvadi S.R."/>
            <person name="Johnson M."/>
            <person name="Gangashetty P."/>
            <person name="Hamidou F."/>
            <person name="Sanogo M.D."/>
            <person name="Zwaenepoel A."/>
            <person name="Wallace J."/>
            <person name="Van De Peer Y."/>
            <person name="Van Deynze A."/>
        </authorList>
    </citation>
    <scope>NUCLEOTIDE SEQUENCE</scope>
    <source>
        <tissue evidence="2">Leaves</tissue>
    </source>
</reference>
<organism evidence="2 3">
    <name type="scientific">Digitaria exilis</name>
    <dbReference type="NCBI Taxonomy" id="1010633"/>
    <lineage>
        <taxon>Eukaryota</taxon>
        <taxon>Viridiplantae</taxon>
        <taxon>Streptophyta</taxon>
        <taxon>Embryophyta</taxon>
        <taxon>Tracheophyta</taxon>
        <taxon>Spermatophyta</taxon>
        <taxon>Magnoliopsida</taxon>
        <taxon>Liliopsida</taxon>
        <taxon>Poales</taxon>
        <taxon>Poaceae</taxon>
        <taxon>PACMAD clade</taxon>
        <taxon>Panicoideae</taxon>
        <taxon>Panicodae</taxon>
        <taxon>Paniceae</taxon>
        <taxon>Anthephorinae</taxon>
        <taxon>Digitaria</taxon>
    </lineage>
</organism>
<dbReference type="EMBL" id="JACEFO010002585">
    <property type="protein sequence ID" value="KAF8655570.1"/>
    <property type="molecule type" value="Genomic_DNA"/>
</dbReference>
<dbReference type="PANTHER" id="PTHR33107:SF5">
    <property type="entry name" value="KUNITZ TRYPSIN INHIBITOR 5"/>
    <property type="match status" value="1"/>
</dbReference>
<dbReference type="Pfam" id="PF00197">
    <property type="entry name" value="Kunitz_legume"/>
    <property type="match status" value="1"/>
</dbReference>
<dbReference type="Proteomes" id="UP000636709">
    <property type="component" value="Unassembled WGS sequence"/>
</dbReference>
<evidence type="ECO:0000313" key="3">
    <source>
        <dbReference type="Proteomes" id="UP000636709"/>
    </source>
</evidence>
<dbReference type="PANTHER" id="PTHR33107">
    <property type="entry name" value="KUNITZ TRYPSIN INHIBITOR 2"/>
    <property type="match status" value="1"/>
</dbReference>